<sequence>MQDGSYCNYVMSDFSYAFNVWALEVFFIFRGYSQQKPRKFPRMLCWGLMRQSAYNIIVDKYFHAEHRFMTFVVNVVATDQEMHHFLVALQFPADASSSSSCAIFTHGLIDHLVDEVDDQTLHSQQIGDVNLPIVEATSVDIPVLDKVFCKRRRCDDGKKDDDDLSCWNLIRHEDSMVEKCTSFGIEIYFRVEDLGK</sequence>
<dbReference type="Proteomes" id="UP001152561">
    <property type="component" value="Unassembled WGS sequence"/>
</dbReference>
<dbReference type="OrthoDB" id="1324749at2759"/>
<dbReference type="EMBL" id="JAJAGQ010000007">
    <property type="protein sequence ID" value="KAJ8557440.1"/>
    <property type="molecule type" value="Genomic_DNA"/>
</dbReference>
<accession>A0A9Q1MDH0</accession>
<keyword evidence="3" id="KW-1185">Reference proteome</keyword>
<name>A0A9Q1MDH0_9SOLA</name>
<proteinExistence type="predicted"/>
<organism evidence="2 3">
    <name type="scientific">Anisodus acutangulus</name>
    <dbReference type="NCBI Taxonomy" id="402998"/>
    <lineage>
        <taxon>Eukaryota</taxon>
        <taxon>Viridiplantae</taxon>
        <taxon>Streptophyta</taxon>
        <taxon>Embryophyta</taxon>
        <taxon>Tracheophyta</taxon>
        <taxon>Spermatophyta</taxon>
        <taxon>Magnoliopsida</taxon>
        <taxon>eudicotyledons</taxon>
        <taxon>Gunneridae</taxon>
        <taxon>Pentapetalae</taxon>
        <taxon>asterids</taxon>
        <taxon>lamiids</taxon>
        <taxon>Solanales</taxon>
        <taxon>Solanaceae</taxon>
        <taxon>Solanoideae</taxon>
        <taxon>Hyoscyameae</taxon>
        <taxon>Anisodus</taxon>
    </lineage>
</organism>
<comment type="caution">
    <text evidence="2">The sequence shown here is derived from an EMBL/GenBank/DDBJ whole genome shotgun (WGS) entry which is preliminary data.</text>
</comment>
<reference evidence="3" key="1">
    <citation type="journal article" date="2023" name="Proc. Natl. Acad. Sci. U.S.A.">
        <title>Genomic and structural basis for evolution of tropane alkaloid biosynthesis.</title>
        <authorList>
            <person name="Wanga Y.-J."/>
            <person name="Taina T."/>
            <person name="Yua J.-Y."/>
            <person name="Lia J."/>
            <person name="Xua B."/>
            <person name="Chenc J."/>
            <person name="D'Auriad J.C."/>
            <person name="Huanga J.-P."/>
            <person name="Huanga S.-X."/>
        </authorList>
    </citation>
    <scope>NUCLEOTIDE SEQUENCE [LARGE SCALE GENOMIC DNA]</scope>
    <source>
        <strain evidence="3">cv. KIB-2019</strain>
    </source>
</reference>
<dbReference type="AlphaFoldDB" id="A0A9Q1MDH0"/>
<keyword evidence="1" id="KW-0472">Membrane</keyword>
<keyword evidence="1" id="KW-1133">Transmembrane helix</keyword>
<feature type="transmembrane region" description="Helical" evidence="1">
    <location>
        <begin position="14"/>
        <end position="33"/>
    </location>
</feature>
<keyword evidence="1" id="KW-0812">Transmembrane</keyword>
<evidence type="ECO:0000256" key="1">
    <source>
        <dbReference type="SAM" id="Phobius"/>
    </source>
</evidence>
<evidence type="ECO:0000313" key="3">
    <source>
        <dbReference type="Proteomes" id="UP001152561"/>
    </source>
</evidence>
<evidence type="ECO:0000313" key="2">
    <source>
        <dbReference type="EMBL" id="KAJ8557440.1"/>
    </source>
</evidence>
<protein>
    <submittedName>
        <fullName evidence="2">Uncharacterized protein</fullName>
    </submittedName>
</protein>
<gene>
    <name evidence="2" type="ORF">K7X08_003065</name>
</gene>